<proteinExistence type="inferred from homology"/>
<name>A0AAE0SKJ9_9BIVA</name>
<dbReference type="InterPro" id="IPR036658">
    <property type="entry name" value="CPI-17_sf"/>
</dbReference>
<dbReference type="Gene3D" id="1.10.150.220">
    <property type="entry name" value="CPI-17"/>
    <property type="match status" value="1"/>
</dbReference>
<evidence type="ECO:0008006" key="7">
    <source>
        <dbReference type="Google" id="ProtNLM"/>
    </source>
</evidence>
<reference evidence="5" key="1">
    <citation type="journal article" date="2021" name="Genome Biol. Evol.">
        <title>A High-Quality Reference Genome for a Parasitic Bivalve with Doubly Uniparental Inheritance (Bivalvia: Unionida).</title>
        <authorList>
            <person name="Smith C.H."/>
        </authorList>
    </citation>
    <scope>NUCLEOTIDE SEQUENCE</scope>
    <source>
        <strain evidence="5">CHS0354</strain>
    </source>
</reference>
<dbReference type="PANTHER" id="PTHR16188">
    <property type="entry name" value="PROTEIN PHOSPHATASE 1 INHIBITOR POTENTIATED BY PROTEIN KINASE C"/>
    <property type="match status" value="1"/>
</dbReference>
<evidence type="ECO:0000313" key="5">
    <source>
        <dbReference type="EMBL" id="KAK3593441.1"/>
    </source>
</evidence>
<dbReference type="EMBL" id="JAEAOA010001231">
    <property type="protein sequence ID" value="KAK3593441.1"/>
    <property type="molecule type" value="Genomic_DNA"/>
</dbReference>
<keyword evidence="3" id="KW-0650">Protein phosphatase inhibitor</keyword>
<comment type="caution">
    <text evidence="5">The sequence shown here is derived from an EMBL/GenBank/DDBJ whole genome shotgun (WGS) entry which is preliminary data.</text>
</comment>
<reference evidence="5" key="3">
    <citation type="submission" date="2023-05" db="EMBL/GenBank/DDBJ databases">
        <authorList>
            <person name="Smith C.H."/>
        </authorList>
    </citation>
    <scope>NUCLEOTIDE SEQUENCE</scope>
    <source>
        <strain evidence="5">CHS0354</strain>
        <tissue evidence="5">Mantle</tissue>
    </source>
</reference>
<sequence length="155" mass="17869">MESSNIIETSTAGTGYPASVEAYRSSSQMTSKHSHSQSSSGEISPRNVSFSGHKREEEKEKRQKYLTARYGQHQMMLIRKRLAVEDWLYVTLRELYKCEDDDEDHDCKLDLEDILNLDTDSERKQYALECLAEAPQPQAVIDKFIDELFQKAKTL</sequence>
<reference evidence="5" key="2">
    <citation type="journal article" date="2021" name="Genome Biol. Evol.">
        <title>Developing a high-quality reference genome for a parasitic bivalve with doubly uniparental inheritance (Bivalvia: Unionida).</title>
        <authorList>
            <person name="Smith C.H."/>
        </authorList>
    </citation>
    <scope>NUCLEOTIDE SEQUENCE</scope>
    <source>
        <strain evidence="5">CHS0354</strain>
        <tissue evidence="5">Mantle</tissue>
    </source>
</reference>
<keyword evidence="6" id="KW-1185">Reference proteome</keyword>
<evidence type="ECO:0000313" key="6">
    <source>
        <dbReference type="Proteomes" id="UP001195483"/>
    </source>
</evidence>
<protein>
    <recommendedName>
        <fullName evidence="7">Protein phosphatase 1 regulatory subunit 14C</fullName>
    </recommendedName>
</protein>
<dbReference type="GO" id="GO:0005737">
    <property type="term" value="C:cytoplasm"/>
    <property type="evidence" value="ECO:0007669"/>
    <property type="project" value="InterPro"/>
</dbReference>
<accession>A0AAE0SKJ9</accession>
<dbReference type="PANTHER" id="PTHR16188:SF14">
    <property type="entry name" value="GEO07393P1"/>
    <property type="match status" value="1"/>
</dbReference>
<dbReference type="GO" id="GO:0004865">
    <property type="term" value="F:protein serine/threonine phosphatase inhibitor activity"/>
    <property type="evidence" value="ECO:0007669"/>
    <property type="project" value="TreeGrafter"/>
</dbReference>
<comment type="similarity">
    <text evidence="1">Belongs to the PP1 inhibitor family.</text>
</comment>
<evidence type="ECO:0000256" key="1">
    <source>
        <dbReference type="ARBA" id="ARBA00005483"/>
    </source>
</evidence>
<evidence type="ECO:0000256" key="4">
    <source>
        <dbReference type="SAM" id="MobiDB-lite"/>
    </source>
</evidence>
<evidence type="ECO:0000256" key="2">
    <source>
        <dbReference type="ARBA" id="ARBA00022553"/>
    </source>
</evidence>
<dbReference type="SUPFAM" id="SSF81790">
    <property type="entry name" value="Myosin phosphatase inhibitor 17kDa protein, CPI-17"/>
    <property type="match status" value="1"/>
</dbReference>
<feature type="compositionally biased region" description="Basic and acidic residues" evidence="4">
    <location>
        <begin position="53"/>
        <end position="63"/>
    </location>
</feature>
<feature type="compositionally biased region" description="Low complexity" evidence="4">
    <location>
        <begin position="25"/>
        <end position="40"/>
    </location>
</feature>
<organism evidence="5 6">
    <name type="scientific">Potamilus streckersoni</name>
    <dbReference type="NCBI Taxonomy" id="2493646"/>
    <lineage>
        <taxon>Eukaryota</taxon>
        <taxon>Metazoa</taxon>
        <taxon>Spiralia</taxon>
        <taxon>Lophotrochozoa</taxon>
        <taxon>Mollusca</taxon>
        <taxon>Bivalvia</taxon>
        <taxon>Autobranchia</taxon>
        <taxon>Heteroconchia</taxon>
        <taxon>Palaeoheterodonta</taxon>
        <taxon>Unionida</taxon>
        <taxon>Unionoidea</taxon>
        <taxon>Unionidae</taxon>
        <taxon>Ambleminae</taxon>
        <taxon>Lampsilini</taxon>
        <taxon>Potamilus</taxon>
    </lineage>
</organism>
<dbReference type="Pfam" id="PF05361">
    <property type="entry name" value="PP1_inhibitor"/>
    <property type="match status" value="1"/>
</dbReference>
<dbReference type="InterPro" id="IPR008025">
    <property type="entry name" value="CPI-17"/>
</dbReference>
<dbReference type="Proteomes" id="UP001195483">
    <property type="component" value="Unassembled WGS sequence"/>
</dbReference>
<evidence type="ECO:0000256" key="3">
    <source>
        <dbReference type="ARBA" id="ARBA00023272"/>
    </source>
</evidence>
<feature type="compositionally biased region" description="Polar residues" evidence="4">
    <location>
        <begin position="1"/>
        <end position="13"/>
    </location>
</feature>
<gene>
    <name evidence="5" type="ORF">CHS0354_020204</name>
</gene>
<dbReference type="AlphaFoldDB" id="A0AAE0SKJ9"/>
<keyword evidence="2" id="KW-0597">Phosphoprotein</keyword>
<feature type="region of interest" description="Disordered" evidence="4">
    <location>
        <begin position="1"/>
        <end position="63"/>
    </location>
</feature>